<proteinExistence type="predicted"/>
<sequence>MGRFYSTKAVRCRGHGNYTQLEHLPQPAFISQHILWRAHDQRPFIIDFAAACLRPCPRTIPLVPTQMIVGEFLGYLGQENGYSQDLLDRASQWFSESMLRISNAQEDGVVPWDDELETIRRQKELLVQWAQDPESAKLPTDAARAPAPFTGTPINPTNSITSPRTPTILGFYPVSSSSLKDSLHEKTGIINFVSRYCRPCLVTSTLAVHSWTNHLTKCLAPGTRVMILTVQPGAILSDGVKRNNKVPTHLSFAARAPQEDPNIKHGVYFSPPDVAAEQPKAALNEALPIELFESFEANEEAVG</sequence>
<dbReference type="KEGG" id="mrr:Moror_4516"/>
<dbReference type="OrthoDB" id="10465929at2759"/>
<keyword evidence="2" id="KW-1185">Reference proteome</keyword>
<reference evidence="1 2" key="1">
    <citation type="journal article" date="2014" name="BMC Genomics">
        <title>Genome and secretome analysis of the hemibiotrophic fungal pathogen, Moniliophthora roreri, which causes frosty pod rot disease of cacao: mechanisms of the biotrophic and necrotrophic phases.</title>
        <authorList>
            <person name="Meinhardt L.W."/>
            <person name="Costa G.G.L."/>
            <person name="Thomazella D.P.T."/>
            <person name="Teixeira P.J.P.L."/>
            <person name="Carazzolle M.F."/>
            <person name="Schuster S.C."/>
            <person name="Carlson J.E."/>
            <person name="Guiltinan M.J."/>
            <person name="Mieczkowski P."/>
            <person name="Farmer A."/>
            <person name="Ramaraj T."/>
            <person name="Crozier J."/>
            <person name="Davis R.E."/>
            <person name="Shao J."/>
            <person name="Melnick R.L."/>
            <person name="Pereira G.A.G."/>
            <person name="Bailey B.A."/>
        </authorList>
    </citation>
    <scope>NUCLEOTIDE SEQUENCE [LARGE SCALE GENOMIC DNA]</scope>
    <source>
        <strain evidence="1 2">MCA 2997</strain>
    </source>
</reference>
<gene>
    <name evidence="1" type="ORF">Moror_4516</name>
</gene>
<comment type="caution">
    <text evidence="1">The sequence shown here is derived from an EMBL/GenBank/DDBJ whole genome shotgun (WGS) entry which is preliminary data.</text>
</comment>
<accession>V2YLA2</accession>
<name>V2YLA2_MONRO</name>
<dbReference type="HOGENOM" id="CLU_918568_0_0_1"/>
<dbReference type="Proteomes" id="UP000017559">
    <property type="component" value="Unassembled WGS sequence"/>
</dbReference>
<protein>
    <submittedName>
        <fullName evidence="1">Uncharacterized protein</fullName>
    </submittedName>
</protein>
<evidence type="ECO:0000313" key="2">
    <source>
        <dbReference type="Proteomes" id="UP000017559"/>
    </source>
</evidence>
<organism evidence="1 2">
    <name type="scientific">Moniliophthora roreri (strain MCA 2997)</name>
    <name type="common">Cocoa frosty pod rot fungus</name>
    <name type="synonym">Crinipellis roreri</name>
    <dbReference type="NCBI Taxonomy" id="1381753"/>
    <lineage>
        <taxon>Eukaryota</taxon>
        <taxon>Fungi</taxon>
        <taxon>Dikarya</taxon>
        <taxon>Basidiomycota</taxon>
        <taxon>Agaricomycotina</taxon>
        <taxon>Agaricomycetes</taxon>
        <taxon>Agaricomycetidae</taxon>
        <taxon>Agaricales</taxon>
        <taxon>Marasmiineae</taxon>
        <taxon>Marasmiaceae</taxon>
        <taxon>Moniliophthora</taxon>
    </lineage>
</organism>
<dbReference type="EMBL" id="AWSO01000283">
    <property type="protein sequence ID" value="ESK92479.1"/>
    <property type="molecule type" value="Genomic_DNA"/>
</dbReference>
<evidence type="ECO:0000313" key="1">
    <source>
        <dbReference type="EMBL" id="ESK92479.1"/>
    </source>
</evidence>
<dbReference type="AlphaFoldDB" id="V2YLA2"/>